<evidence type="ECO:0000256" key="1">
    <source>
        <dbReference type="SAM" id="SignalP"/>
    </source>
</evidence>
<evidence type="ECO:0000313" key="2">
    <source>
        <dbReference type="EMBL" id="MFD0946934.1"/>
    </source>
</evidence>
<gene>
    <name evidence="2" type="ORF">ACFQ1E_11340</name>
</gene>
<evidence type="ECO:0000313" key="3">
    <source>
        <dbReference type="Proteomes" id="UP001596977"/>
    </source>
</evidence>
<dbReference type="EMBL" id="JBHTJG010000004">
    <property type="protein sequence ID" value="MFD0946934.1"/>
    <property type="molecule type" value="Genomic_DNA"/>
</dbReference>
<sequence>MIRKLSFALAAAMCVAGGVPAYAQETPDAQDSAVTYDDAGSQDAEGAPEQIIAPLSWDSLKPLATGLLVTGDDGTEEFAFGADQATVLAAVNAAIGDPMNVADYDCAAGSLYTAEYPGDAIVYFKDGKMIGWLLMGGSEFVSGPGLHVGSTLADARAIGPVKMMGKEPATGLDKFTVAGLRGEADGDGADARILMFGAGTGCEAPPEAG</sequence>
<proteinExistence type="predicted"/>
<feature type="signal peptide" evidence="1">
    <location>
        <begin position="1"/>
        <end position="23"/>
    </location>
</feature>
<dbReference type="Proteomes" id="UP001596977">
    <property type="component" value="Unassembled WGS sequence"/>
</dbReference>
<reference evidence="3" key="1">
    <citation type="journal article" date="2019" name="Int. J. Syst. Evol. Microbiol.">
        <title>The Global Catalogue of Microorganisms (GCM) 10K type strain sequencing project: providing services to taxonomists for standard genome sequencing and annotation.</title>
        <authorList>
            <consortium name="The Broad Institute Genomics Platform"/>
            <consortium name="The Broad Institute Genome Sequencing Center for Infectious Disease"/>
            <person name="Wu L."/>
            <person name="Ma J."/>
        </authorList>
    </citation>
    <scope>NUCLEOTIDE SEQUENCE [LARGE SCALE GENOMIC DNA]</scope>
    <source>
        <strain evidence="3">CCUG 62982</strain>
    </source>
</reference>
<dbReference type="RefSeq" id="WP_264943953.1">
    <property type="nucleotide sequence ID" value="NZ_JAPDRA010000004.1"/>
</dbReference>
<keyword evidence="1" id="KW-0732">Signal</keyword>
<accession>A0ABW3H6Q4</accession>
<keyword evidence="3" id="KW-1185">Reference proteome</keyword>
<feature type="chain" id="PRO_5046479342" evidence="1">
    <location>
        <begin position="24"/>
        <end position="209"/>
    </location>
</feature>
<comment type="caution">
    <text evidence="2">The sequence shown here is derived from an EMBL/GenBank/DDBJ whole genome shotgun (WGS) entry which is preliminary data.</text>
</comment>
<protein>
    <submittedName>
        <fullName evidence="2">Uncharacterized protein</fullName>
    </submittedName>
</protein>
<name>A0ABW3H6Q4_9SPHN</name>
<organism evidence="2 3">
    <name type="scientific">Sphingomonas canadensis</name>
    <dbReference type="NCBI Taxonomy" id="1219257"/>
    <lineage>
        <taxon>Bacteria</taxon>
        <taxon>Pseudomonadati</taxon>
        <taxon>Pseudomonadota</taxon>
        <taxon>Alphaproteobacteria</taxon>
        <taxon>Sphingomonadales</taxon>
        <taxon>Sphingomonadaceae</taxon>
        <taxon>Sphingomonas</taxon>
    </lineage>
</organism>